<organism evidence="2">
    <name type="scientific">Octopus bimaculoides</name>
    <name type="common">California two-spotted octopus</name>
    <dbReference type="NCBI Taxonomy" id="37653"/>
    <lineage>
        <taxon>Eukaryota</taxon>
        <taxon>Metazoa</taxon>
        <taxon>Spiralia</taxon>
        <taxon>Lophotrochozoa</taxon>
        <taxon>Mollusca</taxon>
        <taxon>Cephalopoda</taxon>
        <taxon>Coleoidea</taxon>
        <taxon>Octopodiformes</taxon>
        <taxon>Octopoda</taxon>
        <taxon>Incirrata</taxon>
        <taxon>Octopodidae</taxon>
        <taxon>Octopus</taxon>
    </lineage>
</organism>
<name>A0A0L8G6B4_OCTBM</name>
<proteinExistence type="predicted"/>
<reference evidence="2" key="1">
    <citation type="submission" date="2015-07" db="EMBL/GenBank/DDBJ databases">
        <title>MeaNS - Measles Nucleotide Surveillance Program.</title>
        <authorList>
            <person name="Tran T."/>
            <person name="Druce J."/>
        </authorList>
    </citation>
    <scope>NUCLEOTIDE SEQUENCE</scope>
    <source>
        <strain evidence="2">UCB-OBI-ISO-001</strain>
        <tissue evidence="2">Gonad</tissue>
    </source>
</reference>
<dbReference type="EMBL" id="KQ423592">
    <property type="protein sequence ID" value="KOF72577.1"/>
    <property type="molecule type" value="Genomic_DNA"/>
</dbReference>
<sequence>MTFCNNFNMLLTKIFHLSTKHCLNNFIFHRIIVTLVALLPTLHFLLICGIDEVWNL</sequence>
<gene>
    <name evidence="2" type="ORF">OCBIM_22039245mg</name>
</gene>
<accession>A0A0L8G6B4</accession>
<dbReference type="AlphaFoldDB" id="A0A0L8G6B4"/>
<keyword evidence="1" id="KW-1133">Transmembrane helix</keyword>
<evidence type="ECO:0000313" key="2">
    <source>
        <dbReference type="EMBL" id="KOF72577.1"/>
    </source>
</evidence>
<keyword evidence="1" id="KW-0472">Membrane</keyword>
<evidence type="ECO:0000256" key="1">
    <source>
        <dbReference type="SAM" id="Phobius"/>
    </source>
</evidence>
<feature type="transmembrane region" description="Helical" evidence="1">
    <location>
        <begin position="27"/>
        <end position="50"/>
    </location>
</feature>
<protein>
    <submittedName>
        <fullName evidence="2">Uncharacterized protein</fullName>
    </submittedName>
</protein>
<keyword evidence="1" id="KW-0812">Transmembrane</keyword>